<dbReference type="AlphaFoldDB" id="A0AAW1X7X7"/>
<organism evidence="1 2">
    <name type="scientific">Rubus argutus</name>
    <name type="common">Southern blackberry</name>
    <dbReference type="NCBI Taxonomy" id="59490"/>
    <lineage>
        <taxon>Eukaryota</taxon>
        <taxon>Viridiplantae</taxon>
        <taxon>Streptophyta</taxon>
        <taxon>Embryophyta</taxon>
        <taxon>Tracheophyta</taxon>
        <taxon>Spermatophyta</taxon>
        <taxon>Magnoliopsida</taxon>
        <taxon>eudicotyledons</taxon>
        <taxon>Gunneridae</taxon>
        <taxon>Pentapetalae</taxon>
        <taxon>rosids</taxon>
        <taxon>fabids</taxon>
        <taxon>Rosales</taxon>
        <taxon>Rosaceae</taxon>
        <taxon>Rosoideae</taxon>
        <taxon>Rosoideae incertae sedis</taxon>
        <taxon>Rubus</taxon>
    </lineage>
</organism>
<name>A0AAW1X7X7_RUBAR</name>
<dbReference type="EMBL" id="JBEDUW010000004">
    <property type="protein sequence ID" value="KAK9931770.1"/>
    <property type="molecule type" value="Genomic_DNA"/>
</dbReference>
<protein>
    <submittedName>
        <fullName evidence="1">Uncharacterized protein</fullName>
    </submittedName>
</protein>
<accession>A0AAW1X7X7</accession>
<evidence type="ECO:0000313" key="2">
    <source>
        <dbReference type="Proteomes" id="UP001457282"/>
    </source>
</evidence>
<sequence length="161" mass="18190">MLEEAEDQRFIRKGSWNCDGGCLANSQSGWEGMDRPTSIPSEDPRRSRIGKRSLRRWCSRIGTVRTQFFPSLSRLSTEEIDLPMVRLSILKKANSLDTELESLSITPYVVLLDASDNSIKDEEAQLFLSTVVGSIKKLGCQENDVVHRRLGLLARIIHLMV</sequence>
<dbReference type="Proteomes" id="UP001457282">
    <property type="component" value="Unassembled WGS sequence"/>
</dbReference>
<evidence type="ECO:0000313" key="1">
    <source>
        <dbReference type="EMBL" id="KAK9931770.1"/>
    </source>
</evidence>
<keyword evidence="2" id="KW-1185">Reference proteome</keyword>
<proteinExistence type="predicted"/>
<reference evidence="1 2" key="1">
    <citation type="journal article" date="2023" name="G3 (Bethesda)">
        <title>A chromosome-length genome assembly and annotation of blackberry (Rubus argutus, cv. 'Hillquist').</title>
        <authorList>
            <person name="Bruna T."/>
            <person name="Aryal R."/>
            <person name="Dudchenko O."/>
            <person name="Sargent D.J."/>
            <person name="Mead D."/>
            <person name="Buti M."/>
            <person name="Cavallini A."/>
            <person name="Hytonen T."/>
            <person name="Andres J."/>
            <person name="Pham M."/>
            <person name="Weisz D."/>
            <person name="Mascagni F."/>
            <person name="Usai G."/>
            <person name="Natali L."/>
            <person name="Bassil N."/>
            <person name="Fernandez G.E."/>
            <person name="Lomsadze A."/>
            <person name="Armour M."/>
            <person name="Olukolu B."/>
            <person name="Poorten T."/>
            <person name="Britton C."/>
            <person name="Davik J."/>
            <person name="Ashrafi H."/>
            <person name="Aiden E.L."/>
            <person name="Borodovsky M."/>
            <person name="Worthington M."/>
        </authorList>
    </citation>
    <scope>NUCLEOTIDE SEQUENCE [LARGE SCALE GENOMIC DNA]</scope>
    <source>
        <strain evidence="1">PI 553951</strain>
    </source>
</reference>
<gene>
    <name evidence="1" type="ORF">M0R45_019034</name>
</gene>
<comment type="caution">
    <text evidence="1">The sequence shown here is derived from an EMBL/GenBank/DDBJ whole genome shotgun (WGS) entry which is preliminary data.</text>
</comment>